<feature type="compositionally biased region" description="Low complexity" evidence="2">
    <location>
        <begin position="114"/>
        <end position="127"/>
    </location>
</feature>
<feature type="compositionally biased region" description="Low complexity" evidence="2">
    <location>
        <begin position="397"/>
        <end position="417"/>
    </location>
</feature>
<feature type="compositionally biased region" description="Low complexity" evidence="2">
    <location>
        <begin position="232"/>
        <end position="253"/>
    </location>
</feature>
<dbReference type="InterPro" id="IPR011050">
    <property type="entry name" value="Pectin_lyase_fold/virulence"/>
</dbReference>
<dbReference type="InterPro" id="IPR012334">
    <property type="entry name" value="Pectin_lyas_fold"/>
</dbReference>
<dbReference type="SUPFAM" id="SSF51126">
    <property type="entry name" value="Pectin lyase-like"/>
    <property type="match status" value="1"/>
</dbReference>
<feature type="compositionally biased region" description="Polar residues" evidence="2">
    <location>
        <begin position="1"/>
        <end position="24"/>
    </location>
</feature>
<evidence type="ECO:0000313" key="5">
    <source>
        <dbReference type="Proteomes" id="UP000001058"/>
    </source>
</evidence>
<sequence length="1089" mass="106591">MPSVDIQNPQTADNSSDGDGSGNTVPGRAPTPSGLSDSSSRSKPSRSSSSVSCNLPSWMSRWAKPTVASTQLANGMTLRDFKARPLPASSARRRIGRKSSGAAGGEMVAVTAASGTRRPSGTRATAAAGTAGAPAAAALDGDGGGVSSVLLHFMRASSGPCGATATPPASTTQPAATRPPLRTVRTSRSISSDVDGSVGTTRAPALAQNVGSVSFTNATAPAAVPAPAAAATPAPAAAGPQRRPASAGPSQSPSVPPSSPPVSGATCAAATHHLGPSSRPGSNDNNNHLPVQLNGHRNAPLPVGGTASGGTINGGGGGGGSRRPPRPATAAAGANERGGSANGAAGGGAGQLPAVAAAGAGGGGARRRPASASGAASAGVIRRSSNPNSPTKVMVVSATSTARSGSAGRGGQTATAAPSASLRRGPLAAMEALAGLGPLAEDVGYKVAAGDMLLAAGGSGSGSGGRNGGCASPPSLPLNVPSAQHMLLYGSLQDLYERLARPGDRLLHLSLGSVTFSGDLDSTAGGGDAIRIQNRTVILHNCTLAFKPGQKLYVGDGGHVILADVSIIALAGGGGGGGGEAGERTPRGSGARPLPSPRYLNSAASTPRSSRCISSLGLPLLHVSEGGRLLLRGCCVKSVPAGSGGSGGATPPILSILADGGAAVEAIGCRLGRCAAVGDSTWLALRRCTVKPSTADVAAVAAAAAAPWPLLRVADGAAAEVSQVELRNGPSHGVVASGAGTRVALSRSAVVQCRLHGVLVSQGATLTAAICRVGGNGATGMTARGRGTAVDLRDCELSYNTISNLWVGGAANVSLASCSALGSREGCGAAVEGGGTRLLATACIFDGNAASGVRVRQGAMTELRDCSGSGNACSGLEVEGTVDSADNAELLAEATLKRTAPPPPPLPEVFCLVVGGQLAKNSSHGCVVRRGGGLRITAGCELSQNGGDGACADGVGCELLLDGGCTARGNGESGLFVCSGAAVWAEGCRLGGNAHGDVSVGGRGSRGRLVDCVFDDNPMTSLRVHMGAKVLPDAKRGREGKTHTVKENTHGEGKHTAWEQLAWGGAGGSGGGRGLWEKTGLLGAGFRVG</sequence>
<proteinExistence type="predicted"/>
<dbReference type="Pfam" id="PF13229">
    <property type="entry name" value="Beta_helix"/>
    <property type="match status" value="1"/>
</dbReference>
<feature type="compositionally biased region" description="Low complexity" evidence="2">
    <location>
        <begin position="370"/>
        <end position="385"/>
    </location>
</feature>
<feature type="compositionally biased region" description="Low complexity" evidence="2">
    <location>
        <begin position="30"/>
        <end position="55"/>
    </location>
</feature>
<dbReference type="InterPro" id="IPR039448">
    <property type="entry name" value="Beta_helix"/>
</dbReference>
<feature type="compositionally biased region" description="Polar residues" evidence="2">
    <location>
        <begin position="184"/>
        <end position="200"/>
    </location>
</feature>
<feature type="compositionally biased region" description="Gly residues" evidence="2">
    <location>
        <begin position="340"/>
        <end position="350"/>
    </location>
</feature>
<feature type="compositionally biased region" description="Low complexity" evidence="2">
    <location>
        <begin position="328"/>
        <end position="339"/>
    </location>
</feature>
<dbReference type="GO" id="GO:0006511">
    <property type="term" value="P:ubiquitin-dependent protein catabolic process"/>
    <property type="evidence" value="ECO:0007669"/>
    <property type="project" value="TreeGrafter"/>
</dbReference>
<dbReference type="InParanoid" id="D8TRV9"/>
<dbReference type="InterPro" id="IPR051550">
    <property type="entry name" value="SCF-Subunits/Alg-Epimerases"/>
</dbReference>
<dbReference type="GeneID" id="9623927"/>
<feature type="compositionally biased region" description="Polar residues" evidence="2">
    <location>
        <begin position="279"/>
        <end position="289"/>
    </location>
</feature>
<dbReference type="KEGG" id="vcn:VOLCADRAFT_89708"/>
<feature type="region of interest" description="Disordered" evidence="2">
    <location>
        <begin position="161"/>
        <end position="200"/>
    </location>
</feature>
<feature type="compositionally biased region" description="Low complexity" evidence="2">
    <location>
        <begin position="163"/>
        <end position="180"/>
    </location>
</feature>
<evidence type="ECO:0000256" key="1">
    <source>
        <dbReference type="ARBA" id="ARBA00022737"/>
    </source>
</evidence>
<dbReference type="OrthoDB" id="545536at2759"/>
<feature type="region of interest" description="Disordered" evidence="2">
    <location>
        <begin position="576"/>
        <end position="605"/>
    </location>
</feature>
<feature type="region of interest" description="Disordered" evidence="2">
    <location>
        <begin position="84"/>
        <end position="127"/>
    </location>
</feature>
<dbReference type="Proteomes" id="UP000001058">
    <property type="component" value="Unassembled WGS sequence"/>
</dbReference>
<name>D8TRV9_VOLCA</name>
<gene>
    <name evidence="4" type="ORF">VOLCADRAFT_89708</name>
</gene>
<reference evidence="4 5" key="1">
    <citation type="journal article" date="2010" name="Science">
        <title>Genomic analysis of organismal complexity in the multicellular green alga Volvox carteri.</title>
        <authorList>
            <person name="Prochnik S.E."/>
            <person name="Umen J."/>
            <person name="Nedelcu A.M."/>
            <person name="Hallmann A."/>
            <person name="Miller S.M."/>
            <person name="Nishii I."/>
            <person name="Ferris P."/>
            <person name="Kuo A."/>
            <person name="Mitros T."/>
            <person name="Fritz-Laylin L.K."/>
            <person name="Hellsten U."/>
            <person name="Chapman J."/>
            <person name="Simakov O."/>
            <person name="Rensing S.A."/>
            <person name="Terry A."/>
            <person name="Pangilinan J."/>
            <person name="Kapitonov V."/>
            <person name="Jurka J."/>
            <person name="Salamov A."/>
            <person name="Shapiro H."/>
            <person name="Schmutz J."/>
            <person name="Grimwood J."/>
            <person name="Lindquist E."/>
            <person name="Lucas S."/>
            <person name="Grigoriev I.V."/>
            <person name="Schmitt R."/>
            <person name="Kirk D."/>
            <person name="Rokhsar D.S."/>
        </authorList>
    </citation>
    <scope>NUCLEOTIDE SEQUENCE [LARGE SCALE GENOMIC DNA]</scope>
    <source>
        <strain evidence="5">f. Nagariensis / Eve</strain>
    </source>
</reference>
<dbReference type="AlphaFoldDB" id="D8TRV9"/>
<protein>
    <recommendedName>
        <fullName evidence="3">Right handed beta helix domain-containing protein</fullName>
    </recommendedName>
</protein>
<dbReference type="RefSeq" id="XP_002949342.1">
    <property type="nucleotide sequence ID" value="XM_002949296.1"/>
</dbReference>
<evidence type="ECO:0000313" key="4">
    <source>
        <dbReference type="EMBL" id="EFJ49835.1"/>
    </source>
</evidence>
<dbReference type="PANTHER" id="PTHR22990">
    <property type="entry name" value="F-BOX ONLY PROTEIN"/>
    <property type="match status" value="1"/>
</dbReference>
<accession>D8TRV9</accession>
<dbReference type="Gene3D" id="2.160.20.10">
    <property type="entry name" value="Single-stranded right-handed beta-helix, Pectin lyase-like"/>
    <property type="match status" value="1"/>
</dbReference>
<feature type="region of interest" description="Disordered" evidence="2">
    <location>
        <begin position="232"/>
        <end position="421"/>
    </location>
</feature>
<keyword evidence="5" id="KW-1185">Reference proteome</keyword>
<evidence type="ECO:0000259" key="3">
    <source>
        <dbReference type="Pfam" id="PF13229"/>
    </source>
</evidence>
<dbReference type="PANTHER" id="PTHR22990:SF15">
    <property type="entry name" value="F-BOX ONLY PROTEIN 10"/>
    <property type="match status" value="1"/>
</dbReference>
<feature type="region of interest" description="Disordered" evidence="2">
    <location>
        <begin position="1"/>
        <end position="55"/>
    </location>
</feature>
<feature type="compositionally biased region" description="Gly residues" evidence="2">
    <location>
        <begin position="306"/>
        <end position="321"/>
    </location>
</feature>
<keyword evidence="1" id="KW-0677">Repeat</keyword>
<organism evidence="5">
    <name type="scientific">Volvox carteri f. nagariensis</name>
    <dbReference type="NCBI Taxonomy" id="3068"/>
    <lineage>
        <taxon>Eukaryota</taxon>
        <taxon>Viridiplantae</taxon>
        <taxon>Chlorophyta</taxon>
        <taxon>core chlorophytes</taxon>
        <taxon>Chlorophyceae</taxon>
        <taxon>CS clade</taxon>
        <taxon>Chlamydomonadales</taxon>
        <taxon>Volvocaceae</taxon>
        <taxon>Volvox</taxon>
    </lineage>
</organism>
<dbReference type="EMBL" id="GL378334">
    <property type="protein sequence ID" value="EFJ49835.1"/>
    <property type="molecule type" value="Genomic_DNA"/>
</dbReference>
<feature type="domain" description="Right handed beta helix" evidence="3">
    <location>
        <begin position="733"/>
        <end position="881"/>
    </location>
</feature>
<evidence type="ECO:0000256" key="2">
    <source>
        <dbReference type="SAM" id="MobiDB-lite"/>
    </source>
</evidence>